<dbReference type="InterPro" id="IPR003694">
    <property type="entry name" value="NAD_synthase"/>
</dbReference>
<dbReference type="HAMAP" id="MF_02090">
    <property type="entry name" value="NadE_glutamine_dep"/>
    <property type="match status" value="1"/>
</dbReference>
<evidence type="ECO:0000256" key="9">
    <source>
        <dbReference type="ARBA" id="ARBA00030681"/>
    </source>
</evidence>
<comment type="pathway">
    <text evidence="1">Cofactor biosynthesis; NAD(+) biosynthesis; NAD(+) from deamido-NAD(+) (L-Gln route): step 1/1.</text>
</comment>
<dbReference type="FunFam" id="3.40.50.620:FF:000036">
    <property type="entry name" value="Glutamine-dependent NAD(+) synthetase"/>
    <property type="match status" value="1"/>
</dbReference>
<evidence type="ECO:0000256" key="11">
    <source>
        <dbReference type="SAM" id="MobiDB-lite"/>
    </source>
</evidence>
<dbReference type="InterPro" id="IPR022310">
    <property type="entry name" value="NAD/GMP_synthase"/>
</dbReference>
<keyword evidence="5" id="KW-0436">Ligase</keyword>
<dbReference type="Pfam" id="PF00795">
    <property type="entry name" value="CN_hydrolase"/>
    <property type="match status" value="1"/>
</dbReference>
<feature type="domain" description="Rho-GAP" evidence="12">
    <location>
        <begin position="786"/>
        <end position="976"/>
    </location>
</feature>
<reference evidence="14" key="2">
    <citation type="submission" date="2015-02" db="UniProtKB">
        <authorList>
            <consortium name="EnsemblMetazoa"/>
        </authorList>
    </citation>
    <scope>IDENTIFICATION</scope>
</reference>
<keyword evidence="6" id="KW-0547">Nucleotide-binding</keyword>
<dbReference type="EnsemblMetazoa" id="SMAR015482-RA">
    <property type="protein sequence ID" value="SMAR015482-PA"/>
    <property type="gene ID" value="SMAR015482"/>
</dbReference>
<dbReference type="InterPro" id="IPR000198">
    <property type="entry name" value="RhoGAP_dom"/>
</dbReference>
<dbReference type="GO" id="GO:0007165">
    <property type="term" value="P:signal transduction"/>
    <property type="evidence" value="ECO:0007669"/>
    <property type="project" value="InterPro"/>
</dbReference>
<evidence type="ECO:0000256" key="8">
    <source>
        <dbReference type="ARBA" id="ARBA00023027"/>
    </source>
</evidence>
<proteinExistence type="inferred from homology"/>
<evidence type="ECO:0000256" key="2">
    <source>
        <dbReference type="ARBA" id="ARBA00007145"/>
    </source>
</evidence>
<sequence>MGRKVTVAVCSLNQWAMDFQGNYLRIVESIEVAREMKATFRSGPELEICGYGCGDHFYESDTFMHSWEILAELLKNQVCHGMIVDIGMPVMHKNVAYNCRVVLFNKKIVLIRPKMILCDDGNYRESRWFTAWTKTRQLEEHFLPRMITDITGQRFVPFGDAVLATIDTCIGFEICEELWNPNSPHIPMGLDGIEIITNGSASYHELQKDYIAFDLVKSASAKTGGIYMFSNIRGCDGERVFYNGNSMIAVNGFFVSLCKQFSLDEVEVATATVDLEDIRMYRNSFRSRNVQAAQSEAYTRVKVDFSLSSDDDDSCLAYPSQKAIKEPYFSPEEEISLGPACWLWDYLRRSGQGGFLIPLSGGVDSASTACIVSCMCNHVFEAIRTGNKKVLADLQRIVGDSSYMPESAKEICDNLLVTCYMATENSSRETRSRAQQLSEEIGSYHLSMSIDLAVAAILGIFTNLTGLIPKFKAHGGSSRENLALQNVQARLRMIIAYLFAQLILWVRGRPGSLLVLGAANVEEGLRGYLTKYDCSSADLSPVGGISKIDLKKFLLFMRKKYGYSSIDSILYAPATAELEPLKEGILMQSDEVDMGMTYEELSLYGRFRKISRCGPFSMFCKLVHEWKDKHCPDEIAMKVKHFFRCYAINRHKMTVITPAYHAETYSPDDNRYDHRQFLYDITWSWQFKKIDEAVQHWQKFKKFRKEAGKDLIESDFTYNATTKPKTKHEKPATTFCEKNQKILESRQTNNELYQKYCHTGLDPENCKQEKEASEREKLNAGVKFGASLEQVCKTGIPGPLLVLILKLNKEGPYKKDIFRAPGHQGNMKKLIHFLQNGRLVNIDNFSTYTIASVLKKFLRKLTDGIFGSEGEEILFQIIDLADVEEQRDQIHNLITSLPIHAQRLLVLLFGTFRVIATHSERAQTGMTSEALGVSVAPSFFHSCVSDGKQAKMADVVRFKVATRIMKFLIDNFGVTNLFGRDNYEYYARITGRVLRVEEEWIFSFRYPPDTMLPLVSHCLSRIVGQQALAAERLWLQQESERWGLRFNLEALSSQEESQSTPALLHIPEGSDESLSMPGTSASLAVIHEPALRESSTRLSISLEENGLFKKSSSTTSSSHSGHHALTLEELKAINWYAESTKSLSYLPQVHERQTARMRTRSEWFLSAQAAPPPTSFIVVPIEFEEKPARVLFGENGNATGRAPSLPDTQTNGAGGDRWKILLRRTSSKEKRHLRRGSSKSKRNKENGNKAYSVEALHQTGSEHASMAPSPALGLAVSPPMRTQSVRSITDSDCTELDVQTFHITLTYKPRI</sequence>
<evidence type="ECO:0000259" key="12">
    <source>
        <dbReference type="PROSITE" id="PS50238"/>
    </source>
</evidence>
<comment type="similarity">
    <text evidence="2">In the C-terminal section; belongs to the NAD synthetase family.</text>
</comment>
<feature type="compositionally biased region" description="Basic residues" evidence="11">
    <location>
        <begin position="1229"/>
        <end position="1242"/>
    </location>
</feature>
<dbReference type="InterPro" id="IPR036526">
    <property type="entry name" value="C-N_Hydrolase_sf"/>
</dbReference>
<dbReference type="SUPFAM" id="SSF48350">
    <property type="entry name" value="GTPase activation domain, GAP"/>
    <property type="match status" value="1"/>
</dbReference>
<dbReference type="eggNOG" id="KOG2303">
    <property type="taxonomic scope" value="Eukaryota"/>
</dbReference>
<dbReference type="CDD" id="cd00553">
    <property type="entry name" value="NAD_synthase"/>
    <property type="match status" value="1"/>
</dbReference>
<keyword evidence="15" id="KW-1185">Reference proteome</keyword>
<dbReference type="GO" id="GO:0009435">
    <property type="term" value="P:NAD+ biosynthetic process"/>
    <property type="evidence" value="ECO:0007669"/>
    <property type="project" value="UniProtKB-UniPathway"/>
</dbReference>
<dbReference type="PROSITE" id="PS50263">
    <property type="entry name" value="CN_HYDROLASE"/>
    <property type="match status" value="1"/>
</dbReference>
<dbReference type="InterPro" id="IPR014729">
    <property type="entry name" value="Rossmann-like_a/b/a_fold"/>
</dbReference>
<accession>T1JNQ3</accession>
<dbReference type="EMBL" id="JH432010">
    <property type="status" value="NOT_ANNOTATED_CDS"/>
    <property type="molecule type" value="Genomic_DNA"/>
</dbReference>
<evidence type="ECO:0000256" key="1">
    <source>
        <dbReference type="ARBA" id="ARBA00005188"/>
    </source>
</evidence>
<evidence type="ECO:0000256" key="3">
    <source>
        <dbReference type="ARBA" id="ARBA00012743"/>
    </source>
</evidence>
<dbReference type="EC" id="6.3.5.1" evidence="3"/>
<dbReference type="Pfam" id="PF00620">
    <property type="entry name" value="RhoGAP"/>
    <property type="match status" value="1"/>
</dbReference>
<dbReference type="Gene3D" id="3.60.110.10">
    <property type="entry name" value="Carbon-nitrogen hydrolase"/>
    <property type="match status" value="1"/>
</dbReference>
<protein>
    <recommendedName>
        <fullName evidence="4">Glutamine-dependent NAD(+) synthetase</fullName>
        <ecNumber evidence="3">6.3.5.1</ecNumber>
    </recommendedName>
    <alternativeName>
        <fullName evidence="9">NAD(+) synthase [glutamine-hydrolyzing]</fullName>
    </alternativeName>
</protein>
<feature type="region of interest" description="Disordered" evidence="11">
    <location>
        <begin position="1195"/>
        <end position="1249"/>
    </location>
</feature>
<dbReference type="GO" id="GO:0004359">
    <property type="term" value="F:glutaminase activity"/>
    <property type="evidence" value="ECO:0007669"/>
    <property type="project" value="InterPro"/>
</dbReference>
<dbReference type="HOGENOM" id="CLU_260710_0_0_1"/>
<dbReference type="InterPro" id="IPR003010">
    <property type="entry name" value="C-N_Hydrolase"/>
</dbReference>
<feature type="domain" description="CN hydrolase" evidence="13">
    <location>
        <begin position="5"/>
        <end position="275"/>
    </location>
</feature>
<dbReference type="PANTHER" id="PTHR23090">
    <property type="entry name" value="NH 3 /GLUTAMINE-DEPENDENT NAD + SYNTHETASE"/>
    <property type="match status" value="1"/>
</dbReference>
<evidence type="ECO:0000256" key="6">
    <source>
        <dbReference type="ARBA" id="ARBA00022741"/>
    </source>
</evidence>
<dbReference type="PhylomeDB" id="T1JNQ3"/>
<dbReference type="Gene3D" id="3.40.50.620">
    <property type="entry name" value="HUPs"/>
    <property type="match status" value="1"/>
</dbReference>
<dbReference type="UniPathway" id="UPA00253">
    <property type="reaction ID" value="UER00334"/>
</dbReference>
<dbReference type="FunFam" id="1.10.555.10:FF:000032">
    <property type="entry name" value="Uncharacterized protein, isoform E"/>
    <property type="match status" value="1"/>
</dbReference>
<evidence type="ECO:0000313" key="15">
    <source>
        <dbReference type="Proteomes" id="UP000014500"/>
    </source>
</evidence>
<keyword evidence="8" id="KW-0520">NAD</keyword>
<dbReference type="eggNOG" id="KOG4724">
    <property type="taxonomic scope" value="Eukaryota"/>
</dbReference>
<dbReference type="PROSITE" id="PS50238">
    <property type="entry name" value="RHOGAP"/>
    <property type="match status" value="1"/>
</dbReference>
<evidence type="ECO:0000259" key="13">
    <source>
        <dbReference type="PROSITE" id="PS50263"/>
    </source>
</evidence>
<dbReference type="Gene3D" id="1.10.555.10">
    <property type="entry name" value="Rho GTPase activation protein"/>
    <property type="match status" value="1"/>
</dbReference>
<dbReference type="FunFam" id="3.60.110.10:FF:000003">
    <property type="entry name" value="Glutamine-dependent NAD(+) synthetase"/>
    <property type="match status" value="1"/>
</dbReference>
<dbReference type="SUPFAM" id="SSF52402">
    <property type="entry name" value="Adenine nucleotide alpha hydrolases-like"/>
    <property type="match status" value="1"/>
</dbReference>
<dbReference type="Pfam" id="PF02540">
    <property type="entry name" value="NAD_synthase"/>
    <property type="match status" value="1"/>
</dbReference>
<evidence type="ECO:0000256" key="10">
    <source>
        <dbReference type="ARBA" id="ARBA00052340"/>
    </source>
</evidence>
<dbReference type="CDD" id="cd00159">
    <property type="entry name" value="RhoGAP"/>
    <property type="match status" value="1"/>
</dbReference>
<dbReference type="GO" id="GO:0005737">
    <property type="term" value="C:cytoplasm"/>
    <property type="evidence" value="ECO:0007669"/>
    <property type="project" value="InterPro"/>
</dbReference>
<dbReference type="PANTHER" id="PTHR23090:SF9">
    <property type="entry name" value="GLUTAMINE-DEPENDENT NAD(+) SYNTHETASE"/>
    <property type="match status" value="1"/>
</dbReference>
<dbReference type="Proteomes" id="UP000014500">
    <property type="component" value="Unassembled WGS sequence"/>
</dbReference>
<evidence type="ECO:0000256" key="7">
    <source>
        <dbReference type="ARBA" id="ARBA00022840"/>
    </source>
</evidence>
<organism evidence="14 15">
    <name type="scientific">Strigamia maritima</name>
    <name type="common">European centipede</name>
    <name type="synonym">Geophilus maritimus</name>
    <dbReference type="NCBI Taxonomy" id="126957"/>
    <lineage>
        <taxon>Eukaryota</taxon>
        <taxon>Metazoa</taxon>
        <taxon>Ecdysozoa</taxon>
        <taxon>Arthropoda</taxon>
        <taxon>Myriapoda</taxon>
        <taxon>Chilopoda</taxon>
        <taxon>Pleurostigmophora</taxon>
        <taxon>Geophilomorpha</taxon>
        <taxon>Linotaeniidae</taxon>
        <taxon>Strigamia</taxon>
    </lineage>
</organism>
<evidence type="ECO:0000256" key="4">
    <source>
        <dbReference type="ARBA" id="ARBA00017309"/>
    </source>
</evidence>
<dbReference type="GO" id="GO:0003952">
    <property type="term" value="F:NAD+ synthase (glutamine-hydrolyzing) activity"/>
    <property type="evidence" value="ECO:0007669"/>
    <property type="project" value="UniProtKB-EC"/>
</dbReference>
<keyword evidence="7" id="KW-0067">ATP-binding</keyword>
<dbReference type="InterPro" id="IPR014445">
    <property type="entry name" value="Gln-dep_NAD_synthase"/>
</dbReference>
<comment type="catalytic activity">
    <reaction evidence="10">
        <text>deamido-NAD(+) + L-glutamine + ATP + H2O = L-glutamate + AMP + diphosphate + NAD(+) + H(+)</text>
        <dbReference type="Rhea" id="RHEA:24384"/>
        <dbReference type="ChEBI" id="CHEBI:15377"/>
        <dbReference type="ChEBI" id="CHEBI:15378"/>
        <dbReference type="ChEBI" id="CHEBI:29985"/>
        <dbReference type="ChEBI" id="CHEBI:30616"/>
        <dbReference type="ChEBI" id="CHEBI:33019"/>
        <dbReference type="ChEBI" id="CHEBI:57540"/>
        <dbReference type="ChEBI" id="CHEBI:58359"/>
        <dbReference type="ChEBI" id="CHEBI:58437"/>
        <dbReference type="ChEBI" id="CHEBI:456215"/>
        <dbReference type="EC" id="6.3.5.1"/>
    </reaction>
</comment>
<dbReference type="STRING" id="126957.T1JNQ3"/>
<dbReference type="GO" id="GO:0005524">
    <property type="term" value="F:ATP binding"/>
    <property type="evidence" value="ECO:0007669"/>
    <property type="project" value="UniProtKB-KW"/>
</dbReference>
<dbReference type="CDD" id="cd07570">
    <property type="entry name" value="GAT_Gln-NAD-synth"/>
    <property type="match status" value="1"/>
</dbReference>
<name>T1JNQ3_STRMM</name>
<dbReference type="SUPFAM" id="SSF56317">
    <property type="entry name" value="Carbon-nitrogen hydrolase"/>
    <property type="match status" value="1"/>
</dbReference>
<dbReference type="InterPro" id="IPR008936">
    <property type="entry name" value="Rho_GTPase_activation_prot"/>
</dbReference>
<reference evidence="15" key="1">
    <citation type="submission" date="2011-05" db="EMBL/GenBank/DDBJ databases">
        <authorList>
            <person name="Richards S.R."/>
            <person name="Qu J."/>
            <person name="Jiang H."/>
            <person name="Jhangiani S.N."/>
            <person name="Agravi P."/>
            <person name="Goodspeed R."/>
            <person name="Gross S."/>
            <person name="Mandapat C."/>
            <person name="Jackson L."/>
            <person name="Mathew T."/>
            <person name="Pu L."/>
            <person name="Thornton R."/>
            <person name="Saada N."/>
            <person name="Wilczek-Boney K.B."/>
            <person name="Lee S."/>
            <person name="Kovar C."/>
            <person name="Wu Y."/>
            <person name="Scherer S.E."/>
            <person name="Worley K.C."/>
            <person name="Muzny D.M."/>
            <person name="Gibbs R."/>
        </authorList>
    </citation>
    <scope>NUCLEOTIDE SEQUENCE</scope>
    <source>
        <strain evidence="15">Brora</strain>
    </source>
</reference>
<dbReference type="SMART" id="SM00324">
    <property type="entry name" value="RhoGAP"/>
    <property type="match status" value="1"/>
</dbReference>
<evidence type="ECO:0000256" key="5">
    <source>
        <dbReference type="ARBA" id="ARBA00022598"/>
    </source>
</evidence>
<evidence type="ECO:0000313" key="14">
    <source>
        <dbReference type="EnsemblMetazoa" id="SMAR015482-PA"/>
    </source>
</evidence>